<dbReference type="InterPro" id="IPR036388">
    <property type="entry name" value="WH-like_DNA-bd_sf"/>
</dbReference>
<dbReference type="CDD" id="cd09124">
    <property type="entry name" value="PLDc_like_TrmB_middle"/>
    <property type="match status" value="1"/>
</dbReference>
<evidence type="ECO:0000313" key="3">
    <source>
        <dbReference type="Proteomes" id="UP000000663"/>
    </source>
</evidence>
<reference evidence="2 3" key="1">
    <citation type="journal article" date="2006" name="Science">
        <title>Genome of rice cluster I archaea -- the key methane producers in the rice rhizosphere.</title>
        <authorList>
            <person name="Erkel C."/>
            <person name="Kube M."/>
            <person name="Reinhardt R."/>
            <person name="Liesack W."/>
        </authorList>
    </citation>
    <scope>NUCLEOTIDE SEQUENCE [LARGE SCALE GENOMIC DNA]</scope>
    <source>
        <strain evidence="3">DSM 22066 / NBRC 105507 / MRE50</strain>
    </source>
</reference>
<name>Q0W543_METAR</name>
<dbReference type="PATRIC" id="fig|351160.9.peg.1755"/>
<accession>Q0W543</accession>
<dbReference type="Gene3D" id="1.10.10.10">
    <property type="entry name" value="Winged helix-like DNA-binding domain superfamily/Winged helix DNA-binding domain"/>
    <property type="match status" value="1"/>
</dbReference>
<evidence type="ECO:0000259" key="1">
    <source>
        <dbReference type="Pfam" id="PF01978"/>
    </source>
</evidence>
<dbReference type="KEGG" id="rci:RCIX1189"/>
<dbReference type="PANTHER" id="PTHR34293:SF1">
    <property type="entry name" value="HTH-TYPE TRANSCRIPTIONAL REGULATOR TRMBL2"/>
    <property type="match status" value="1"/>
</dbReference>
<protein>
    <submittedName>
        <fullName evidence="2">Transcription regulator (TrmB family)</fullName>
    </submittedName>
</protein>
<organism evidence="2 3">
    <name type="scientific">Methanocella arvoryzae (strain DSM 22066 / NBRC 105507 / MRE50)</name>
    <dbReference type="NCBI Taxonomy" id="351160"/>
    <lineage>
        <taxon>Archaea</taxon>
        <taxon>Methanobacteriati</taxon>
        <taxon>Methanobacteriota</taxon>
        <taxon>Stenosarchaea group</taxon>
        <taxon>Methanomicrobia</taxon>
        <taxon>Methanocellales</taxon>
        <taxon>Methanocellaceae</taxon>
        <taxon>Methanocella</taxon>
    </lineage>
</organism>
<dbReference type="OrthoDB" id="30795at2157"/>
<dbReference type="Proteomes" id="UP000000663">
    <property type="component" value="Chromosome"/>
</dbReference>
<dbReference type="InterPro" id="IPR051797">
    <property type="entry name" value="TrmB-like"/>
</dbReference>
<dbReference type="SUPFAM" id="SSF46785">
    <property type="entry name" value="Winged helix' DNA-binding domain"/>
    <property type="match status" value="1"/>
</dbReference>
<dbReference type="EMBL" id="AM114193">
    <property type="protein sequence ID" value="CAJ36500.1"/>
    <property type="molecule type" value="Genomic_DNA"/>
</dbReference>
<sequence length="274" mass="31167">MKPISSNLVDSLKTLGLTEYEAKVYSALVLFDRAEVKQIYEYLDAPKPSVYQSLKTLMDKGLVQVVNAKPAVYRATPPKIAIKHLTEIHRSAEEAALQELEELEQSRIEQDLPDMLWTVYGEVNIGHSIEEMLTDARRSVKLILPDAYLHHLEHLRDREITVDLITFGADLSIPGKYGLKYLTMKDAFGVDLHDLEPILKNIRLPMPSSNLTRLVLMAVDDDRFMYVPPLPSQNRSGITTSNPMINALAQMVFQTLWERMPFTYPESNKPGHHP</sequence>
<dbReference type="Pfam" id="PF01978">
    <property type="entry name" value="TrmB"/>
    <property type="match status" value="1"/>
</dbReference>
<dbReference type="PANTHER" id="PTHR34293">
    <property type="entry name" value="HTH-TYPE TRANSCRIPTIONAL REGULATOR TRMBL2"/>
    <property type="match status" value="1"/>
</dbReference>
<dbReference type="AlphaFoldDB" id="Q0W543"/>
<proteinExistence type="predicted"/>
<dbReference type="eggNOG" id="arCOG02037">
    <property type="taxonomic scope" value="Archaea"/>
</dbReference>
<dbReference type="STRING" id="351160.RCIX1189"/>
<feature type="domain" description="Transcription regulator TrmB N-terminal" evidence="1">
    <location>
        <begin position="12"/>
        <end position="79"/>
    </location>
</feature>
<gene>
    <name evidence="2" type="ORF">RCIX1189</name>
</gene>
<keyword evidence="3" id="KW-1185">Reference proteome</keyword>
<dbReference type="InterPro" id="IPR036390">
    <property type="entry name" value="WH_DNA-bd_sf"/>
</dbReference>
<evidence type="ECO:0000313" key="2">
    <source>
        <dbReference type="EMBL" id="CAJ36500.1"/>
    </source>
</evidence>
<dbReference type="InterPro" id="IPR002831">
    <property type="entry name" value="Tscrpt_reg_TrmB_N"/>
</dbReference>